<feature type="compositionally biased region" description="Polar residues" evidence="1">
    <location>
        <begin position="10"/>
        <end position="19"/>
    </location>
</feature>
<dbReference type="PANTHER" id="PTHR34239">
    <property type="entry name" value="APPLE DOMAIN-CONTAINING PROTEIN"/>
    <property type="match status" value="1"/>
</dbReference>
<dbReference type="AlphaFoldDB" id="A0ABD3X2J2"/>
<accession>A0ABD3X2J2</accession>
<sequence>MDATKRYDSQEGTAMQNDSPLVASKSRRNPASTDTGSMPLATLTSSHDCEISRESVTANVTSAQQWRRPDDSLIERQATHNQVMWDRQLELLTNLSATVTTLKSRVDILSSNPTANVPRRDGPARKRIRTETVPHNEGSDLSNTGAESEEDVDFENGLQNLVTSPLNLPLVTEGNDIIQELSDFYEVQERCGLPIQESLAKVVNAGFRSQIAQDKFKDLNEKHLRPQNCQNLSVPKVNPEIWAKMNKSSKQMDAKLQKFQGTVAKSSVPLLRLMDELLHNKLDGTTPNVNKLLADAGDVLRMLSSAFCDMSHKRKELIKPDLHYSFQSLCSPQNKVTDLLFGDDLSAKVKNIADAQQM</sequence>
<feature type="region of interest" description="Disordered" evidence="1">
    <location>
        <begin position="113"/>
        <end position="149"/>
    </location>
</feature>
<dbReference type="EMBL" id="JBJQND010000004">
    <property type="protein sequence ID" value="KAL3880454.1"/>
    <property type="molecule type" value="Genomic_DNA"/>
</dbReference>
<feature type="non-terminal residue" evidence="2">
    <location>
        <position position="358"/>
    </location>
</feature>
<evidence type="ECO:0000313" key="3">
    <source>
        <dbReference type="Proteomes" id="UP001634394"/>
    </source>
</evidence>
<comment type="caution">
    <text evidence="2">The sequence shown here is derived from an EMBL/GenBank/DDBJ whole genome shotgun (WGS) entry which is preliminary data.</text>
</comment>
<dbReference type="PANTHER" id="PTHR34239:SF2">
    <property type="entry name" value="TRANSPOSABLE ELEMENT P TRANSPOSASE_THAP9 CONSERVED DOMAIN-CONTAINING PROTEIN"/>
    <property type="match status" value="1"/>
</dbReference>
<keyword evidence="3" id="KW-1185">Reference proteome</keyword>
<feature type="compositionally biased region" description="Basic and acidic residues" evidence="1">
    <location>
        <begin position="118"/>
        <end position="138"/>
    </location>
</feature>
<organism evidence="2 3">
    <name type="scientific">Sinanodonta woodiana</name>
    <name type="common">Chinese pond mussel</name>
    <name type="synonym">Anodonta woodiana</name>
    <dbReference type="NCBI Taxonomy" id="1069815"/>
    <lineage>
        <taxon>Eukaryota</taxon>
        <taxon>Metazoa</taxon>
        <taxon>Spiralia</taxon>
        <taxon>Lophotrochozoa</taxon>
        <taxon>Mollusca</taxon>
        <taxon>Bivalvia</taxon>
        <taxon>Autobranchia</taxon>
        <taxon>Heteroconchia</taxon>
        <taxon>Palaeoheterodonta</taxon>
        <taxon>Unionida</taxon>
        <taxon>Unionoidea</taxon>
        <taxon>Unionidae</taxon>
        <taxon>Unioninae</taxon>
        <taxon>Sinanodonta</taxon>
    </lineage>
</organism>
<dbReference type="Proteomes" id="UP001634394">
    <property type="component" value="Unassembled WGS sequence"/>
</dbReference>
<protein>
    <submittedName>
        <fullName evidence="2">Uncharacterized protein</fullName>
    </submittedName>
</protein>
<evidence type="ECO:0000313" key="2">
    <source>
        <dbReference type="EMBL" id="KAL3880454.1"/>
    </source>
</evidence>
<feature type="region of interest" description="Disordered" evidence="1">
    <location>
        <begin position="1"/>
        <end position="42"/>
    </location>
</feature>
<evidence type="ECO:0000256" key="1">
    <source>
        <dbReference type="SAM" id="MobiDB-lite"/>
    </source>
</evidence>
<proteinExistence type="predicted"/>
<name>A0ABD3X2J2_SINWO</name>
<feature type="compositionally biased region" description="Polar residues" evidence="1">
    <location>
        <begin position="29"/>
        <end position="42"/>
    </location>
</feature>
<reference evidence="2 3" key="1">
    <citation type="submission" date="2024-11" db="EMBL/GenBank/DDBJ databases">
        <title>Chromosome-level genome assembly of the freshwater bivalve Anodonta woodiana.</title>
        <authorList>
            <person name="Chen X."/>
        </authorList>
    </citation>
    <scope>NUCLEOTIDE SEQUENCE [LARGE SCALE GENOMIC DNA]</scope>
    <source>
        <strain evidence="2">MN2024</strain>
        <tissue evidence="2">Gills</tissue>
    </source>
</reference>
<gene>
    <name evidence="2" type="ORF">ACJMK2_032691</name>
</gene>